<reference evidence="1" key="1">
    <citation type="journal article" date="2014" name="Fungal Biol.">
        <title>Molecular characterisation of an endornavirus from Rhizoctonia solani AG-3PT infecting potato.</title>
        <authorList>
            <person name="Das S."/>
            <person name="Falloon R.E."/>
            <person name="Stewart A."/>
            <person name="Pitman A.R."/>
        </authorList>
    </citation>
    <scope>NUCLEOTIDE SEQUENCE</scope>
    <source>
        <strain evidence="1">AG-3PT</strain>
    </source>
</reference>
<feature type="non-terminal residue" evidence="1">
    <location>
        <position position="1"/>
    </location>
</feature>
<evidence type="ECO:0000313" key="1">
    <source>
        <dbReference type="EMBL" id="AHL25301.1"/>
    </source>
</evidence>
<organism evidence="1">
    <name type="scientific">Rhizoctonia solani endornavirus - PR-2</name>
    <dbReference type="NCBI Taxonomy" id="1461362"/>
    <lineage>
        <taxon>Viruses</taxon>
        <taxon>Riboviria</taxon>
        <taxon>Orthornavirae</taxon>
        <taxon>Kitrinoviricota</taxon>
        <taxon>Alsuviricetes</taxon>
        <taxon>Martellivirales</taxon>
        <taxon>Endornaviridae</taxon>
    </lineage>
</organism>
<protein>
    <submittedName>
        <fullName evidence="1">Polyprotein</fullName>
    </submittedName>
</protein>
<name>A0A075DIJ7_9VIRU</name>
<sequence length="137" mass="15867">CGIFLRMMAVKDLNGFVGLGPDFVRLQRRFEVTNGQHEAGPDVIEARTLSYACMLGPLPSVMEAVKTCEKQVQPIQWYDYESQLKGVADYYYKDRPPALREGIIENHINVLTDMMKERKTHTYKWQHFTTVEVNKPK</sequence>
<proteinExistence type="predicted"/>
<accession>A0A075DIJ7</accession>
<dbReference type="EMBL" id="KC792611">
    <property type="protein sequence ID" value="AHL25301.1"/>
    <property type="molecule type" value="Genomic_RNA"/>
</dbReference>